<sequence>MDYSKSGGPKRRSTAPKHGEHKVQEPKGKEPPKEALLARMKAAAQAKAAK</sequence>
<feature type="compositionally biased region" description="Basic and acidic residues" evidence="1">
    <location>
        <begin position="17"/>
        <end position="33"/>
    </location>
</feature>
<name>A0A1I3STQ8_9RHOB</name>
<evidence type="ECO:0000313" key="3">
    <source>
        <dbReference type="Proteomes" id="UP000183299"/>
    </source>
</evidence>
<reference evidence="2 3" key="1">
    <citation type="submission" date="2016-10" db="EMBL/GenBank/DDBJ databases">
        <authorList>
            <person name="de Groot N.N."/>
        </authorList>
    </citation>
    <scope>NUCLEOTIDE SEQUENCE [LARGE SCALE GENOMIC DNA]</scope>
    <source>
        <strain evidence="2 3">CGMCC 1.8891</strain>
    </source>
</reference>
<evidence type="ECO:0000256" key="1">
    <source>
        <dbReference type="SAM" id="MobiDB-lite"/>
    </source>
</evidence>
<accession>A0A1I3STQ8</accession>
<feature type="compositionally biased region" description="Low complexity" evidence="1">
    <location>
        <begin position="34"/>
        <end position="50"/>
    </location>
</feature>
<dbReference type="EMBL" id="FORY01000007">
    <property type="protein sequence ID" value="SFJ61773.1"/>
    <property type="molecule type" value="Genomic_DNA"/>
</dbReference>
<keyword evidence="3" id="KW-1185">Reference proteome</keyword>
<evidence type="ECO:0000313" key="2">
    <source>
        <dbReference type="EMBL" id="SFJ61773.1"/>
    </source>
</evidence>
<dbReference type="STRING" id="576117.SAMN04488138_10768"/>
<protein>
    <submittedName>
        <fullName evidence="2">Uncharacterized protein</fullName>
    </submittedName>
</protein>
<gene>
    <name evidence="2" type="ORF">SAMN04488138_10768</name>
</gene>
<feature type="region of interest" description="Disordered" evidence="1">
    <location>
        <begin position="1"/>
        <end position="50"/>
    </location>
</feature>
<proteinExistence type="predicted"/>
<dbReference type="AlphaFoldDB" id="A0A1I3STQ8"/>
<dbReference type="Proteomes" id="UP000183299">
    <property type="component" value="Unassembled WGS sequence"/>
</dbReference>
<dbReference type="GeneID" id="98667207"/>
<organism evidence="2 3">
    <name type="scientific">Celeribacter halophilus</name>
    <dbReference type="NCBI Taxonomy" id="576117"/>
    <lineage>
        <taxon>Bacteria</taxon>
        <taxon>Pseudomonadati</taxon>
        <taxon>Pseudomonadota</taxon>
        <taxon>Alphaproteobacteria</taxon>
        <taxon>Rhodobacterales</taxon>
        <taxon>Roseobacteraceae</taxon>
        <taxon>Celeribacter</taxon>
    </lineage>
</organism>
<dbReference type="RefSeq" id="WP_170125652.1">
    <property type="nucleotide sequence ID" value="NZ_FORY01000007.1"/>
</dbReference>